<accession>A0A917XMX3</accession>
<dbReference type="SUPFAM" id="SSF49785">
    <property type="entry name" value="Galactose-binding domain-like"/>
    <property type="match status" value="1"/>
</dbReference>
<comment type="caution">
    <text evidence="2">The sequence shown here is derived from an EMBL/GenBank/DDBJ whole genome shotgun (WGS) entry which is preliminary data.</text>
</comment>
<evidence type="ECO:0000313" key="3">
    <source>
        <dbReference type="Proteomes" id="UP000653411"/>
    </source>
</evidence>
<protein>
    <submittedName>
        <fullName evidence="2">Uncharacterized protein</fullName>
    </submittedName>
</protein>
<organism evidence="2 3">
    <name type="scientific">Streptomyces fuscichromogenes</name>
    <dbReference type="NCBI Taxonomy" id="1324013"/>
    <lineage>
        <taxon>Bacteria</taxon>
        <taxon>Bacillati</taxon>
        <taxon>Actinomycetota</taxon>
        <taxon>Actinomycetes</taxon>
        <taxon>Kitasatosporales</taxon>
        <taxon>Streptomycetaceae</taxon>
        <taxon>Streptomyces</taxon>
    </lineage>
</organism>
<name>A0A917XMX3_9ACTN</name>
<reference evidence="2" key="1">
    <citation type="journal article" date="2014" name="Int. J. Syst. Evol. Microbiol.">
        <title>Complete genome sequence of Corynebacterium casei LMG S-19264T (=DSM 44701T), isolated from a smear-ripened cheese.</title>
        <authorList>
            <consortium name="US DOE Joint Genome Institute (JGI-PGF)"/>
            <person name="Walter F."/>
            <person name="Albersmeier A."/>
            <person name="Kalinowski J."/>
            <person name="Ruckert C."/>
        </authorList>
    </citation>
    <scope>NUCLEOTIDE SEQUENCE</scope>
    <source>
        <strain evidence="2">CGMCC 4.7110</strain>
    </source>
</reference>
<reference evidence="2" key="2">
    <citation type="submission" date="2020-09" db="EMBL/GenBank/DDBJ databases">
        <authorList>
            <person name="Sun Q."/>
            <person name="Zhou Y."/>
        </authorList>
    </citation>
    <scope>NUCLEOTIDE SEQUENCE</scope>
    <source>
        <strain evidence="2">CGMCC 4.7110</strain>
    </source>
</reference>
<evidence type="ECO:0000256" key="1">
    <source>
        <dbReference type="SAM" id="MobiDB-lite"/>
    </source>
</evidence>
<feature type="compositionally biased region" description="Acidic residues" evidence="1">
    <location>
        <begin position="1"/>
        <end position="11"/>
    </location>
</feature>
<sequence>MEIDLGTDTDPDAVRLFPRTDTAGAGGGTAGFPVDFTIQTRPDGSSVCTAVRSVTAEPNPGGLVQTYGFQTTTARRLRLQVSKLGTPAADEPAKYRLQLAEIRIS</sequence>
<dbReference type="Gene3D" id="2.60.120.260">
    <property type="entry name" value="Galactose-binding domain-like"/>
    <property type="match status" value="1"/>
</dbReference>
<feature type="region of interest" description="Disordered" evidence="1">
    <location>
        <begin position="1"/>
        <end position="31"/>
    </location>
</feature>
<gene>
    <name evidence="2" type="ORF">GCM10011578_087910</name>
</gene>
<dbReference type="InterPro" id="IPR008979">
    <property type="entry name" value="Galactose-bd-like_sf"/>
</dbReference>
<evidence type="ECO:0000313" key="2">
    <source>
        <dbReference type="EMBL" id="GGN40456.1"/>
    </source>
</evidence>
<proteinExistence type="predicted"/>
<keyword evidence="3" id="KW-1185">Reference proteome</keyword>
<dbReference type="EMBL" id="BMML01000032">
    <property type="protein sequence ID" value="GGN40456.1"/>
    <property type="molecule type" value="Genomic_DNA"/>
</dbReference>
<dbReference type="AlphaFoldDB" id="A0A917XMX3"/>
<dbReference type="Proteomes" id="UP000653411">
    <property type="component" value="Unassembled WGS sequence"/>
</dbReference>